<proteinExistence type="predicted"/>
<feature type="region of interest" description="Disordered" evidence="1">
    <location>
        <begin position="250"/>
        <end position="273"/>
    </location>
</feature>
<keyword evidence="4" id="KW-1185">Reference proteome</keyword>
<sequence>MSTHSEDGGSGPLEESTYELLSMSTEISDDEDDASSITSFRDNISEDNMSIEDSESLAEFQDDSPHSDPSPGIPAFGGLDEQHLDKSRMSLKDERFGSEQVVFEEPEDFVGEQISVSSRVTEFNEADSMDISQHLRVDESPPAKLFATVRQTMSKHQLVMEEPFRILYIGATSAKDDITTKLGGALAVPVTESTSSSCSWESSKGSRFNVIPVSSFGARSSSPEVELVESFGVEMAVDVCTAARASKRDNRPDTLSLSLNGNQSVSSSYGDNGPQLTSPGWKLPHLAIVFCSEDDNTQRRMTRVYARAFMARHSVPTLVISQDPLYHKLTENYTLDTRSVHMCLESQSDSKYGHLVHKRLPIDLNTFLNLDVRQMNRNLACVTGISPKSDRENAPIPVGGLRTSVSSIASTDTLLRDVEKAPHRPTLNASSSLYWVRDQKREDLWKVFLVGWIFVCGLAGATFAIACMRFKLPTATDEALAPIVKAVTQITTSASTITPPTVVSVITSLSTAVRHPSSVATTSPCGPKNDISSLVFDPNSPTLNQSDQFTVHVIGDNHLIIRPPQKYLLLRKPPTLFVEVTRGEEEISSELSKPLEGVYTLELDSEQAWGLVKISISTRSAPLIRETLEVDFGSPWLKLSGWLKAVEQKKAEIQVIMEQTIIEADKIANDLTDIAGKQAIEVKEAMVAKAKDITNGVSKLYQGTKSISLKHYFPSVSKSEYVQKAQRQAKIVWEKETEKLSAKREEAKRAGWLGR</sequence>
<feature type="compositionally biased region" description="Polar residues" evidence="1">
    <location>
        <begin position="253"/>
        <end position="273"/>
    </location>
</feature>
<dbReference type="OrthoDB" id="439943at2759"/>
<evidence type="ECO:0000313" key="4">
    <source>
        <dbReference type="Proteomes" id="UP000246991"/>
    </source>
</evidence>
<feature type="transmembrane region" description="Helical" evidence="2">
    <location>
        <begin position="447"/>
        <end position="466"/>
    </location>
</feature>
<keyword evidence="2" id="KW-0812">Transmembrane</keyword>
<organism evidence="3 4">
    <name type="scientific">Tuber magnatum</name>
    <name type="common">white Piedmont truffle</name>
    <dbReference type="NCBI Taxonomy" id="42249"/>
    <lineage>
        <taxon>Eukaryota</taxon>
        <taxon>Fungi</taxon>
        <taxon>Dikarya</taxon>
        <taxon>Ascomycota</taxon>
        <taxon>Pezizomycotina</taxon>
        <taxon>Pezizomycetes</taxon>
        <taxon>Pezizales</taxon>
        <taxon>Tuberaceae</taxon>
        <taxon>Tuber</taxon>
    </lineage>
</organism>
<reference evidence="3 4" key="1">
    <citation type="submission" date="2018-03" db="EMBL/GenBank/DDBJ databases">
        <title>Genomes of Pezizomycetes fungi and the evolution of truffles.</title>
        <authorList>
            <person name="Murat C."/>
            <person name="Payen T."/>
            <person name="Noel B."/>
            <person name="Kuo A."/>
            <person name="Martin F.M."/>
        </authorList>
    </citation>
    <scope>NUCLEOTIDE SEQUENCE [LARGE SCALE GENOMIC DNA]</scope>
    <source>
        <strain evidence="3">091103-1</strain>
    </source>
</reference>
<feature type="region of interest" description="Disordered" evidence="1">
    <location>
        <begin position="1"/>
        <end position="77"/>
    </location>
</feature>
<keyword evidence="2" id="KW-1133">Transmembrane helix</keyword>
<keyword evidence="2" id="KW-0472">Membrane</keyword>
<name>A0A317SYH6_9PEZI</name>
<evidence type="ECO:0000256" key="2">
    <source>
        <dbReference type="SAM" id="Phobius"/>
    </source>
</evidence>
<dbReference type="Proteomes" id="UP000246991">
    <property type="component" value="Unassembled WGS sequence"/>
</dbReference>
<dbReference type="AlphaFoldDB" id="A0A317SYH6"/>
<evidence type="ECO:0000313" key="3">
    <source>
        <dbReference type="EMBL" id="PWW79452.1"/>
    </source>
</evidence>
<feature type="compositionally biased region" description="Acidic residues" evidence="1">
    <location>
        <begin position="49"/>
        <end position="62"/>
    </location>
</feature>
<protein>
    <submittedName>
        <fullName evidence="3">Uncharacterized protein</fullName>
    </submittedName>
</protein>
<comment type="caution">
    <text evidence="3">The sequence shown here is derived from an EMBL/GenBank/DDBJ whole genome shotgun (WGS) entry which is preliminary data.</text>
</comment>
<dbReference type="EMBL" id="PYWC01000008">
    <property type="protein sequence ID" value="PWW79452.1"/>
    <property type="molecule type" value="Genomic_DNA"/>
</dbReference>
<accession>A0A317SYH6</accession>
<gene>
    <name evidence="3" type="ORF">C7212DRAFT_275605</name>
</gene>
<dbReference type="STRING" id="42249.A0A317SYH6"/>
<evidence type="ECO:0000256" key="1">
    <source>
        <dbReference type="SAM" id="MobiDB-lite"/>
    </source>
</evidence>